<evidence type="ECO:0000256" key="2">
    <source>
        <dbReference type="ARBA" id="ARBA00022729"/>
    </source>
</evidence>
<dbReference type="EMBL" id="CP106735">
    <property type="protein sequence ID" value="UXX79788.1"/>
    <property type="molecule type" value="Genomic_DNA"/>
</dbReference>
<dbReference type="Gene3D" id="3.30.910.20">
    <property type="entry name" value="Skp domain"/>
    <property type="match status" value="1"/>
</dbReference>
<evidence type="ECO:0000313" key="5">
    <source>
        <dbReference type="EMBL" id="UXX79788.1"/>
    </source>
</evidence>
<dbReference type="PANTHER" id="PTHR35089:SF1">
    <property type="entry name" value="CHAPERONE PROTEIN SKP"/>
    <property type="match status" value="1"/>
</dbReference>
<keyword evidence="4" id="KW-0472">Membrane</keyword>
<keyword evidence="4" id="KW-1133">Transmembrane helix</keyword>
<organism evidence="5 6">
    <name type="scientific">Reichenbachiella carrageenanivorans</name>
    <dbReference type="NCBI Taxonomy" id="2979869"/>
    <lineage>
        <taxon>Bacteria</taxon>
        <taxon>Pseudomonadati</taxon>
        <taxon>Bacteroidota</taxon>
        <taxon>Cytophagia</taxon>
        <taxon>Cytophagales</taxon>
        <taxon>Reichenbachiellaceae</taxon>
        <taxon>Reichenbachiella</taxon>
    </lineage>
</organism>
<evidence type="ECO:0000256" key="4">
    <source>
        <dbReference type="SAM" id="Phobius"/>
    </source>
</evidence>
<keyword evidence="2" id="KW-0732">Signal</keyword>
<dbReference type="SMART" id="SM00935">
    <property type="entry name" value="OmpH"/>
    <property type="match status" value="1"/>
</dbReference>
<feature type="transmembrane region" description="Helical" evidence="4">
    <location>
        <begin position="6"/>
        <end position="26"/>
    </location>
</feature>
<name>A0ABY6D3V2_9BACT</name>
<protein>
    <submittedName>
        <fullName evidence="5">OmpH family outer membrane protein</fullName>
    </submittedName>
</protein>
<dbReference type="Pfam" id="PF03938">
    <property type="entry name" value="OmpH"/>
    <property type="match status" value="1"/>
</dbReference>
<reference evidence="5" key="1">
    <citation type="submission" date="2022-10" db="EMBL/GenBank/DDBJ databases">
        <title>Comparative genomics and taxonomic characterization of three novel marine species of genus Reichenbachiella exhibiting antioxidant and polysaccharide degradation activities.</title>
        <authorList>
            <person name="Muhammad N."/>
            <person name="Lee Y.-J."/>
            <person name="Ko J."/>
            <person name="Kim S.-G."/>
        </authorList>
    </citation>
    <scope>NUCLEOTIDE SEQUENCE</scope>
    <source>
        <strain evidence="5">Wsw4-B4</strain>
    </source>
</reference>
<evidence type="ECO:0000313" key="6">
    <source>
        <dbReference type="Proteomes" id="UP001062165"/>
    </source>
</evidence>
<feature type="coiled-coil region" evidence="3">
    <location>
        <begin position="69"/>
        <end position="118"/>
    </location>
</feature>
<dbReference type="InterPro" id="IPR024930">
    <property type="entry name" value="Skp_dom_sf"/>
</dbReference>
<proteinExistence type="inferred from homology"/>
<evidence type="ECO:0000256" key="3">
    <source>
        <dbReference type="SAM" id="Coils"/>
    </source>
</evidence>
<keyword evidence="4" id="KW-0812">Transmembrane</keyword>
<dbReference type="Proteomes" id="UP001062165">
    <property type="component" value="Chromosome"/>
</dbReference>
<sequence>MSNNKIVVAWLGGLTVLFFIVLYLHFSTSQKVVYIDSNQLLNGYKGMQDARSAYQQKATVWQANVDTLMKEVQTAIMDYEKESQSMTAKEKELNKELIRTKQRQLQDYQAAMRDKSAQEDQQMTEKVLTTINAFMINYGKEHNYQVIFGATSAGNIIYADQAINITDEVLNLLNEQYQKM</sequence>
<dbReference type="SUPFAM" id="SSF111384">
    <property type="entry name" value="OmpH-like"/>
    <property type="match status" value="1"/>
</dbReference>
<evidence type="ECO:0000256" key="1">
    <source>
        <dbReference type="ARBA" id="ARBA00009091"/>
    </source>
</evidence>
<dbReference type="PANTHER" id="PTHR35089">
    <property type="entry name" value="CHAPERONE PROTEIN SKP"/>
    <property type="match status" value="1"/>
</dbReference>
<comment type="similarity">
    <text evidence="1">Belongs to the Skp family.</text>
</comment>
<keyword evidence="6" id="KW-1185">Reference proteome</keyword>
<dbReference type="RefSeq" id="WP_263051519.1">
    <property type="nucleotide sequence ID" value="NZ_CP106735.1"/>
</dbReference>
<gene>
    <name evidence="5" type="ORF">N7E81_01530</name>
</gene>
<dbReference type="InterPro" id="IPR005632">
    <property type="entry name" value="Chaperone_Skp"/>
</dbReference>
<keyword evidence="3" id="KW-0175">Coiled coil</keyword>
<accession>A0ABY6D3V2</accession>